<dbReference type="OrthoDB" id="8967912at2"/>
<evidence type="ECO:0000313" key="1">
    <source>
        <dbReference type="EMBL" id="PRC92688.1"/>
    </source>
</evidence>
<sequence length="143" mass="16893">MQTVKNEHEIHETITIDVFYPDHPPRTESKVFKATKKHWHQLGAVCGVCKTKEKVEIHHKFIEWADSEGTDWDKVRLEHPDFDWASFKDDPDFIDSVYNTEPLCEKHHRGPAPHGKHFTPEPIWNMQKYQRADFVYSPDEVAK</sequence>
<gene>
    <name evidence="1" type="ORF">S2091_2743</name>
</gene>
<name>A0A2S9GYA7_9BURK</name>
<protein>
    <submittedName>
        <fullName evidence="1">Uncharacterized protein</fullName>
    </submittedName>
</protein>
<comment type="caution">
    <text evidence="1">The sequence shown here is derived from an EMBL/GenBank/DDBJ whole genome shotgun (WGS) entry which is preliminary data.</text>
</comment>
<keyword evidence="2" id="KW-1185">Reference proteome</keyword>
<dbReference type="Proteomes" id="UP000237839">
    <property type="component" value="Unassembled WGS sequence"/>
</dbReference>
<evidence type="ECO:0000313" key="2">
    <source>
        <dbReference type="Proteomes" id="UP000237839"/>
    </source>
</evidence>
<reference evidence="1 2" key="1">
    <citation type="submission" date="2018-02" db="EMBL/GenBank/DDBJ databases">
        <title>Solimicrobium silvestre gen. nov., sp. nov., isolated from alpine forest soil.</title>
        <authorList>
            <person name="Margesin R."/>
            <person name="Albuquerque L."/>
            <person name="Zhang D.-C."/>
            <person name="Froufe H.J.C."/>
            <person name="Severino R."/>
            <person name="Roxo I."/>
            <person name="Egas C."/>
            <person name="Da Costa M.S."/>
        </authorList>
    </citation>
    <scope>NUCLEOTIDE SEQUENCE [LARGE SCALE GENOMIC DNA]</scope>
    <source>
        <strain evidence="1 2">S20-91</strain>
    </source>
</reference>
<accession>A0A2S9GYA7</accession>
<organism evidence="1 2">
    <name type="scientific">Solimicrobium silvestre</name>
    <dbReference type="NCBI Taxonomy" id="2099400"/>
    <lineage>
        <taxon>Bacteria</taxon>
        <taxon>Pseudomonadati</taxon>
        <taxon>Pseudomonadota</taxon>
        <taxon>Betaproteobacteria</taxon>
        <taxon>Burkholderiales</taxon>
        <taxon>Oxalobacteraceae</taxon>
        <taxon>Solimicrobium</taxon>
    </lineage>
</organism>
<dbReference type="EMBL" id="PUGF01000012">
    <property type="protein sequence ID" value="PRC92688.1"/>
    <property type="molecule type" value="Genomic_DNA"/>
</dbReference>
<dbReference type="AlphaFoldDB" id="A0A2S9GYA7"/>
<dbReference type="RefSeq" id="WP_105532498.1">
    <property type="nucleotide sequence ID" value="NZ_PUGF01000012.1"/>
</dbReference>
<proteinExistence type="predicted"/>